<protein>
    <submittedName>
        <fullName evidence="1">Uncharacterized protein</fullName>
    </submittedName>
</protein>
<dbReference type="Proteomes" id="UP001497516">
    <property type="component" value="Chromosome 3"/>
</dbReference>
<sequence length="116" mass="13352">MSNTLKHTEELGHLTRHMESGFDEHNGWAHRRPGRVWGVRQPLARSILVEQANSVIPALPSYEGTTDPEDHLNNYFTKMQLYNNSDATLCRAFPSTFTGVVLDWYHHIEEGRIDSF</sequence>
<keyword evidence="2" id="KW-1185">Reference proteome</keyword>
<accession>A0AAV2DYG4</accession>
<dbReference type="PANTHER" id="PTHR33223">
    <property type="entry name" value="CCHC-TYPE DOMAIN-CONTAINING PROTEIN"/>
    <property type="match status" value="1"/>
</dbReference>
<proteinExistence type="predicted"/>
<organism evidence="1 2">
    <name type="scientific">Linum trigynum</name>
    <dbReference type="NCBI Taxonomy" id="586398"/>
    <lineage>
        <taxon>Eukaryota</taxon>
        <taxon>Viridiplantae</taxon>
        <taxon>Streptophyta</taxon>
        <taxon>Embryophyta</taxon>
        <taxon>Tracheophyta</taxon>
        <taxon>Spermatophyta</taxon>
        <taxon>Magnoliopsida</taxon>
        <taxon>eudicotyledons</taxon>
        <taxon>Gunneridae</taxon>
        <taxon>Pentapetalae</taxon>
        <taxon>rosids</taxon>
        <taxon>fabids</taxon>
        <taxon>Malpighiales</taxon>
        <taxon>Linaceae</taxon>
        <taxon>Linum</taxon>
    </lineage>
</organism>
<gene>
    <name evidence="1" type="ORF">LTRI10_LOCUS20244</name>
</gene>
<name>A0AAV2DYG4_9ROSI</name>
<dbReference type="EMBL" id="OZ034816">
    <property type="protein sequence ID" value="CAL1378679.1"/>
    <property type="molecule type" value="Genomic_DNA"/>
</dbReference>
<dbReference type="PANTHER" id="PTHR33223:SF10">
    <property type="entry name" value="AMINOTRANSFERASE-LIKE PLANT MOBILE DOMAIN-CONTAINING PROTEIN"/>
    <property type="match status" value="1"/>
</dbReference>
<reference evidence="1 2" key="1">
    <citation type="submission" date="2024-04" db="EMBL/GenBank/DDBJ databases">
        <authorList>
            <person name="Fracassetti M."/>
        </authorList>
    </citation>
    <scope>NUCLEOTIDE SEQUENCE [LARGE SCALE GENOMIC DNA]</scope>
</reference>
<dbReference type="AlphaFoldDB" id="A0AAV2DYG4"/>
<evidence type="ECO:0000313" key="2">
    <source>
        <dbReference type="Proteomes" id="UP001497516"/>
    </source>
</evidence>
<evidence type="ECO:0000313" key="1">
    <source>
        <dbReference type="EMBL" id="CAL1378679.1"/>
    </source>
</evidence>